<dbReference type="Proteomes" id="UP001558713">
    <property type="component" value="Unassembled WGS sequence"/>
</dbReference>
<evidence type="ECO:0000313" key="2">
    <source>
        <dbReference type="EMBL" id="KAL1217965.1"/>
    </source>
</evidence>
<comment type="caution">
    <text evidence="2">The sequence shown here is derived from an EMBL/GenBank/DDBJ whole genome shotgun (WGS) entry which is preliminary data.</text>
</comment>
<proteinExistence type="predicted"/>
<dbReference type="CDD" id="cd09272">
    <property type="entry name" value="RNase_HI_RT_Ty1"/>
    <property type="match status" value="1"/>
</dbReference>
<gene>
    <name evidence="2" type="ORF">V5N11_001856</name>
</gene>
<dbReference type="EMBL" id="JBANAX010000233">
    <property type="protein sequence ID" value="KAL1217965.1"/>
    <property type="molecule type" value="Genomic_DNA"/>
</dbReference>
<name>A0ABD1BL97_CARAN</name>
<protein>
    <submittedName>
        <fullName evidence="2">Retrovirus-related Pol polyprotein from transposon RE1</fullName>
    </submittedName>
</protein>
<keyword evidence="3" id="KW-1185">Reference proteome</keyword>
<feature type="region of interest" description="Disordered" evidence="1">
    <location>
        <begin position="123"/>
        <end position="181"/>
    </location>
</feature>
<reference evidence="2 3" key="1">
    <citation type="submission" date="2024-04" db="EMBL/GenBank/DDBJ databases">
        <title>Genome assembly C_amara_ONT_v2.</title>
        <authorList>
            <person name="Yant L."/>
            <person name="Moore C."/>
            <person name="Slenker M."/>
        </authorList>
    </citation>
    <scope>NUCLEOTIDE SEQUENCE [LARGE SCALE GENOMIC DNA]</scope>
    <source>
        <tissue evidence="2">Leaf</tissue>
    </source>
</reference>
<dbReference type="AlphaFoldDB" id="A0ABD1BL97"/>
<evidence type="ECO:0000313" key="3">
    <source>
        <dbReference type="Proteomes" id="UP001558713"/>
    </source>
</evidence>
<accession>A0ABD1BL97</accession>
<evidence type="ECO:0000256" key="1">
    <source>
        <dbReference type="SAM" id="MobiDB-lite"/>
    </source>
</evidence>
<organism evidence="2 3">
    <name type="scientific">Cardamine amara subsp. amara</name>
    <dbReference type="NCBI Taxonomy" id="228776"/>
    <lineage>
        <taxon>Eukaryota</taxon>
        <taxon>Viridiplantae</taxon>
        <taxon>Streptophyta</taxon>
        <taxon>Embryophyta</taxon>
        <taxon>Tracheophyta</taxon>
        <taxon>Spermatophyta</taxon>
        <taxon>Magnoliopsida</taxon>
        <taxon>eudicotyledons</taxon>
        <taxon>Gunneridae</taxon>
        <taxon>Pentapetalae</taxon>
        <taxon>rosids</taxon>
        <taxon>malvids</taxon>
        <taxon>Brassicales</taxon>
        <taxon>Brassicaceae</taxon>
        <taxon>Cardamineae</taxon>
        <taxon>Cardamine</taxon>
    </lineage>
</organism>
<feature type="compositionally biased region" description="Basic and acidic residues" evidence="1">
    <location>
        <begin position="167"/>
        <end position="181"/>
    </location>
</feature>
<sequence>MLELAGEIKWISAALKEMGIAIPVTPTMYCDNLSAVYLSANPAFYSKKKDFDTDHHYVRERVALGALEVKHIPNYHQIADIFTKSLPRQAFTQLRYKLGVAEPPTQSLRGDIKRKTLMQSKTLQQHQKGEVGFKPANRPISQTKDLKPVEVKPPVQAESLLQQSTESSKDKGGRRRDCTEFRIKTENQFNLLTPTDA</sequence>